<gene>
    <name evidence="18" type="ORF">E0H85_09060</name>
</gene>
<dbReference type="PROSITE" id="PS00893">
    <property type="entry name" value="NUDIX_BOX"/>
    <property type="match status" value="1"/>
</dbReference>
<dbReference type="InterPro" id="IPR022998">
    <property type="entry name" value="ThiamineP_synth_TenI"/>
</dbReference>
<dbReference type="CDD" id="cd00564">
    <property type="entry name" value="TMP_TenI"/>
    <property type="match status" value="1"/>
</dbReference>
<dbReference type="SUPFAM" id="SSF51391">
    <property type="entry name" value="Thiamin phosphate synthase"/>
    <property type="match status" value="1"/>
</dbReference>
<keyword evidence="8" id="KW-0460">Magnesium</keyword>
<evidence type="ECO:0000256" key="3">
    <source>
        <dbReference type="ARBA" id="ARBA00022457"/>
    </source>
</evidence>
<dbReference type="EC" id="3.6.1.55" evidence="12"/>
<dbReference type="InterPro" id="IPR036206">
    <property type="entry name" value="ThiamineP_synth_sf"/>
</dbReference>
<dbReference type="Gene3D" id="3.20.20.70">
    <property type="entry name" value="Aldolase class I"/>
    <property type="match status" value="1"/>
</dbReference>
<organism evidence="18 19">
    <name type="scientific">Acinetobacter terrae</name>
    <dbReference type="NCBI Taxonomy" id="2731247"/>
    <lineage>
        <taxon>Bacteria</taxon>
        <taxon>Pseudomonadati</taxon>
        <taxon>Pseudomonadota</taxon>
        <taxon>Gammaproteobacteria</taxon>
        <taxon>Moraxellales</taxon>
        <taxon>Moraxellaceae</taxon>
        <taxon>Acinetobacter</taxon>
        <taxon>Acinetobacter Taxon 24</taxon>
    </lineage>
</organism>
<evidence type="ECO:0000256" key="15">
    <source>
        <dbReference type="ARBA" id="ARBA00041979"/>
    </source>
</evidence>
<comment type="cofactor">
    <cofactor evidence="1">
        <name>Mg(2+)</name>
        <dbReference type="ChEBI" id="CHEBI:18420"/>
    </cofactor>
</comment>
<evidence type="ECO:0000256" key="9">
    <source>
        <dbReference type="ARBA" id="ARBA00023204"/>
    </source>
</evidence>
<sequence>MSKPTIHVAIAILLHQDKVLVGWREAKQHQGNKHEFPGGKVEQGESPLAACRREIYEEVGIGLQDWHAFDVIRHEYDDLIVNLHLFHAIVPSALLNEIQQPWTWYSRDELLSLNFPKANQAMIKRLHWAHQIKISDRLDTLNQLNLDQLMYWRVEGTQAQIIEISGLSVEQLSKLIVNIDLYQQLNSIQQQAISAIHLKQSQVMSLMQGDLIMGKRYIVACHDLVSMKQAQKMGCDAILLSPVLATETHPEARALGWEQFKNLAAQVEIPVFALGGMQAGDLMTAQQQGAYGIAGIRFL</sequence>
<dbReference type="EMBL" id="SJOA01000009">
    <property type="protein sequence ID" value="TCB59151.1"/>
    <property type="molecule type" value="Genomic_DNA"/>
</dbReference>
<proteinExistence type="inferred from homology"/>
<dbReference type="GO" id="GO:0008413">
    <property type="term" value="F:8-oxo-7,8-dihydroguanosine triphosphate pyrophosphatase activity"/>
    <property type="evidence" value="ECO:0007669"/>
    <property type="project" value="TreeGrafter"/>
</dbReference>
<comment type="catalytic activity">
    <reaction evidence="11">
        <text>8-oxo-GTP + H2O = 8-oxo-GMP + diphosphate + H(+)</text>
        <dbReference type="Rhea" id="RHEA:67616"/>
        <dbReference type="ChEBI" id="CHEBI:15377"/>
        <dbReference type="ChEBI" id="CHEBI:15378"/>
        <dbReference type="ChEBI" id="CHEBI:33019"/>
        <dbReference type="ChEBI" id="CHEBI:143553"/>
        <dbReference type="ChEBI" id="CHEBI:145694"/>
    </reaction>
</comment>
<name>A0A4R0EM66_9GAMM</name>
<comment type="catalytic activity">
    <reaction evidence="10">
        <text>8-oxo-dGTP + H2O = 8-oxo-dGMP + diphosphate + H(+)</text>
        <dbReference type="Rhea" id="RHEA:31575"/>
        <dbReference type="ChEBI" id="CHEBI:15377"/>
        <dbReference type="ChEBI" id="CHEBI:15378"/>
        <dbReference type="ChEBI" id="CHEBI:33019"/>
        <dbReference type="ChEBI" id="CHEBI:63224"/>
        <dbReference type="ChEBI" id="CHEBI:77896"/>
        <dbReference type="EC" id="3.6.1.55"/>
    </reaction>
</comment>
<evidence type="ECO:0000259" key="17">
    <source>
        <dbReference type="PROSITE" id="PS51462"/>
    </source>
</evidence>
<dbReference type="InterPro" id="IPR047127">
    <property type="entry name" value="MutT-like"/>
</dbReference>
<keyword evidence="5" id="KW-0479">Metal-binding</keyword>
<evidence type="ECO:0000256" key="10">
    <source>
        <dbReference type="ARBA" id="ARBA00035861"/>
    </source>
</evidence>
<dbReference type="Pfam" id="PF14815">
    <property type="entry name" value="NUDIX_4"/>
    <property type="match status" value="1"/>
</dbReference>
<dbReference type="PROSITE" id="PS51462">
    <property type="entry name" value="NUDIX"/>
    <property type="match status" value="1"/>
</dbReference>
<evidence type="ECO:0000256" key="12">
    <source>
        <dbReference type="ARBA" id="ARBA00038905"/>
    </source>
</evidence>
<dbReference type="GO" id="GO:0044715">
    <property type="term" value="F:8-oxo-dGDP phosphatase activity"/>
    <property type="evidence" value="ECO:0007669"/>
    <property type="project" value="TreeGrafter"/>
</dbReference>
<dbReference type="GO" id="GO:0046872">
    <property type="term" value="F:metal ion binding"/>
    <property type="evidence" value="ECO:0007669"/>
    <property type="project" value="UniProtKB-KW"/>
</dbReference>
<feature type="domain" description="Nudix hydrolase" evidence="17">
    <location>
        <begin position="4"/>
        <end position="128"/>
    </location>
</feature>
<evidence type="ECO:0000256" key="5">
    <source>
        <dbReference type="ARBA" id="ARBA00022723"/>
    </source>
</evidence>
<dbReference type="Pfam" id="PF02581">
    <property type="entry name" value="TMP-TENI"/>
    <property type="match status" value="1"/>
</dbReference>
<keyword evidence="6" id="KW-0227">DNA damage</keyword>
<comment type="caution">
    <text evidence="18">The sequence shown here is derived from an EMBL/GenBank/DDBJ whole genome shotgun (WGS) entry which is preliminary data.</text>
</comment>
<keyword evidence="7" id="KW-0378">Hydrolase</keyword>
<dbReference type="GO" id="GO:0006281">
    <property type="term" value="P:DNA repair"/>
    <property type="evidence" value="ECO:0007669"/>
    <property type="project" value="UniProtKB-KW"/>
</dbReference>
<keyword evidence="4" id="KW-0235">DNA replication</keyword>
<keyword evidence="9" id="KW-0234">DNA repair</keyword>
<dbReference type="InterPro" id="IPR015797">
    <property type="entry name" value="NUDIX_hydrolase-like_dom_sf"/>
</dbReference>
<dbReference type="OrthoDB" id="9810648at2"/>
<evidence type="ECO:0000256" key="6">
    <source>
        <dbReference type="ARBA" id="ARBA00022763"/>
    </source>
</evidence>
<evidence type="ECO:0000256" key="14">
    <source>
        <dbReference type="ARBA" id="ARBA00041592"/>
    </source>
</evidence>
<dbReference type="InterPro" id="IPR020084">
    <property type="entry name" value="NUDIX_hydrolase_CS"/>
</dbReference>
<keyword evidence="3" id="KW-0515">Mutator protein</keyword>
<dbReference type="GO" id="GO:0044716">
    <property type="term" value="F:8-oxo-GDP phosphatase activity"/>
    <property type="evidence" value="ECO:0007669"/>
    <property type="project" value="TreeGrafter"/>
</dbReference>
<dbReference type="SUPFAM" id="SSF55811">
    <property type="entry name" value="Nudix"/>
    <property type="match status" value="1"/>
</dbReference>
<dbReference type="InterPro" id="IPR029119">
    <property type="entry name" value="MutY_C"/>
</dbReference>
<reference evidence="18 19" key="1">
    <citation type="submission" date="2019-02" db="EMBL/GenBank/DDBJ databases">
        <title>High diversity of culturable Acinetobacter species in natural soil and water ecosystems.</title>
        <authorList>
            <person name="Radolfova-Krizova L."/>
            <person name="Nemec A."/>
        </authorList>
    </citation>
    <scope>NUCLEOTIDE SEQUENCE [LARGE SCALE GENOMIC DNA]</scope>
    <source>
        <strain evidence="18 19">ANC 4281</strain>
    </source>
</reference>
<accession>A0A4R0EM66</accession>
<evidence type="ECO:0000256" key="13">
    <source>
        <dbReference type="ARBA" id="ARBA00040794"/>
    </source>
</evidence>
<evidence type="ECO:0000256" key="2">
    <source>
        <dbReference type="ARBA" id="ARBA00005582"/>
    </source>
</evidence>
<dbReference type="GO" id="GO:0006260">
    <property type="term" value="P:DNA replication"/>
    <property type="evidence" value="ECO:0007669"/>
    <property type="project" value="UniProtKB-KW"/>
</dbReference>
<evidence type="ECO:0000256" key="8">
    <source>
        <dbReference type="ARBA" id="ARBA00022842"/>
    </source>
</evidence>
<dbReference type="Gene3D" id="3.90.79.10">
    <property type="entry name" value="Nucleoside Triphosphate Pyrophosphohydrolase"/>
    <property type="match status" value="1"/>
</dbReference>
<dbReference type="AlphaFoldDB" id="A0A4R0EM66"/>
<evidence type="ECO:0000256" key="16">
    <source>
        <dbReference type="ARBA" id="ARBA00042798"/>
    </source>
</evidence>
<protein>
    <recommendedName>
        <fullName evidence="13">8-oxo-dGTP diphosphatase</fullName>
        <ecNumber evidence="12">3.6.1.55</ecNumber>
    </recommendedName>
    <alternativeName>
        <fullName evidence="16">7,8-dihydro-8-oxoguanine-triphosphatase</fullName>
    </alternativeName>
    <alternativeName>
        <fullName evidence="15">Mutator protein MutT</fullName>
    </alternativeName>
    <alternativeName>
        <fullName evidence="14">dGTP pyrophosphohydrolase</fullName>
    </alternativeName>
</protein>
<dbReference type="InterPro" id="IPR013785">
    <property type="entry name" value="Aldolase_TIM"/>
</dbReference>
<evidence type="ECO:0000313" key="18">
    <source>
        <dbReference type="EMBL" id="TCB59151.1"/>
    </source>
</evidence>
<dbReference type="PANTHER" id="PTHR47707:SF1">
    <property type="entry name" value="NUDIX HYDROLASE FAMILY PROTEIN"/>
    <property type="match status" value="1"/>
</dbReference>
<evidence type="ECO:0000256" key="1">
    <source>
        <dbReference type="ARBA" id="ARBA00001946"/>
    </source>
</evidence>
<dbReference type="Proteomes" id="UP000291380">
    <property type="component" value="Unassembled WGS sequence"/>
</dbReference>
<dbReference type="PANTHER" id="PTHR47707">
    <property type="entry name" value="8-OXO-DGTP DIPHOSPHATASE"/>
    <property type="match status" value="1"/>
</dbReference>
<dbReference type="InterPro" id="IPR000086">
    <property type="entry name" value="NUDIX_hydrolase_dom"/>
</dbReference>
<evidence type="ECO:0000256" key="11">
    <source>
        <dbReference type="ARBA" id="ARBA00036904"/>
    </source>
</evidence>
<comment type="similarity">
    <text evidence="2">Belongs to the Nudix hydrolase family.</text>
</comment>
<dbReference type="GO" id="GO:0009228">
    <property type="term" value="P:thiamine biosynthetic process"/>
    <property type="evidence" value="ECO:0007669"/>
    <property type="project" value="UniProtKB-KW"/>
</dbReference>
<dbReference type="CDD" id="cd03425">
    <property type="entry name" value="NUDIX_MutT_NudA_like"/>
    <property type="match status" value="1"/>
</dbReference>
<evidence type="ECO:0000256" key="7">
    <source>
        <dbReference type="ARBA" id="ARBA00022801"/>
    </source>
</evidence>
<evidence type="ECO:0000313" key="19">
    <source>
        <dbReference type="Proteomes" id="UP000291380"/>
    </source>
</evidence>
<evidence type="ECO:0000256" key="4">
    <source>
        <dbReference type="ARBA" id="ARBA00022705"/>
    </source>
</evidence>
<dbReference type="GO" id="GO:0035539">
    <property type="term" value="F:8-oxo-7,8-dihydrodeoxyguanosine triphosphate pyrophosphatase activity"/>
    <property type="evidence" value="ECO:0007669"/>
    <property type="project" value="UniProtKB-EC"/>
</dbReference>
<dbReference type="RefSeq" id="WP_131271272.1">
    <property type="nucleotide sequence ID" value="NZ_SJOA01000009.1"/>
</dbReference>